<keyword evidence="1" id="KW-1133">Transmembrane helix</keyword>
<protein>
    <submittedName>
        <fullName evidence="2">Uncharacterized protein</fullName>
    </submittedName>
</protein>
<keyword evidence="1" id="KW-0812">Transmembrane</keyword>
<evidence type="ECO:0000313" key="3">
    <source>
        <dbReference type="Proteomes" id="UP000607653"/>
    </source>
</evidence>
<evidence type="ECO:0000313" key="2">
    <source>
        <dbReference type="EMBL" id="DAD48189.1"/>
    </source>
</evidence>
<comment type="caution">
    <text evidence="2">The sequence shown here is derived from an EMBL/GenBank/DDBJ whole genome shotgun (WGS) entry which is preliminary data.</text>
</comment>
<dbReference type="AlphaFoldDB" id="A0A822ZYH9"/>
<gene>
    <name evidence="2" type="ORF">HUJ06_018126</name>
</gene>
<keyword evidence="3" id="KW-1185">Reference proteome</keyword>
<reference evidence="2 3" key="1">
    <citation type="journal article" date="2020" name="Mol. Biol. Evol.">
        <title>Distinct Expression and Methylation Patterns for Genes with Different Fates following a Single Whole-Genome Duplication in Flowering Plants.</title>
        <authorList>
            <person name="Shi T."/>
            <person name="Rahmani R.S."/>
            <person name="Gugger P.F."/>
            <person name="Wang M."/>
            <person name="Li H."/>
            <person name="Zhang Y."/>
            <person name="Li Z."/>
            <person name="Wang Q."/>
            <person name="Van de Peer Y."/>
            <person name="Marchal K."/>
            <person name="Chen J."/>
        </authorList>
    </citation>
    <scope>NUCLEOTIDE SEQUENCE [LARGE SCALE GENOMIC DNA]</scope>
    <source>
        <tissue evidence="2">Leaf</tissue>
    </source>
</reference>
<dbReference type="EMBL" id="DUZY01000008">
    <property type="protein sequence ID" value="DAD48189.1"/>
    <property type="molecule type" value="Genomic_DNA"/>
</dbReference>
<name>A0A822ZYH9_NELNU</name>
<organism evidence="2 3">
    <name type="scientific">Nelumbo nucifera</name>
    <name type="common">Sacred lotus</name>
    <dbReference type="NCBI Taxonomy" id="4432"/>
    <lineage>
        <taxon>Eukaryota</taxon>
        <taxon>Viridiplantae</taxon>
        <taxon>Streptophyta</taxon>
        <taxon>Embryophyta</taxon>
        <taxon>Tracheophyta</taxon>
        <taxon>Spermatophyta</taxon>
        <taxon>Magnoliopsida</taxon>
        <taxon>Proteales</taxon>
        <taxon>Nelumbonaceae</taxon>
        <taxon>Nelumbo</taxon>
    </lineage>
</organism>
<sequence>MDGAQNDMDKSYVSIVYCTELLSISTVVFFLDFFVSQRREHYTRLLMLRFNGVN</sequence>
<dbReference type="Proteomes" id="UP000607653">
    <property type="component" value="Unassembled WGS sequence"/>
</dbReference>
<proteinExistence type="predicted"/>
<accession>A0A822ZYH9</accession>
<keyword evidence="1" id="KW-0472">Membrane</keyword>
<evidence type="ECO:0000256" key="1">
    <source>
        <dbReference type="SAM" id="Phobius"/>
    </source>
</evidence>
<feature type="transmembrane region" description="Helical" evidence="1">
    <location>
        <begin position="12"/>
        <end position="35"/>
    </location>
</feature>